<dbReference type="RefSeq" id="WP_230564770.1">
    <property type="nucleotide sequence ID" value="NZ_JAJITC010000042.1"/>
</dbReference>
<gene>
    <name evidence="1" type="ORF">LJ655_29965</name>
</gene>
<evidence type="ECO:0000313" key="2">
    <source>
        <dbReference type="Proteomes" id="UP001430614"/>
    </source>
</evidence>
<comment type="caution">
    <text evidence="1">The sequence shown here is derived from an EMBL/GenBank/DDBJ whole genome shotgun (WGS) entry which is preliminary data.</text>
</comment>
<sequence length="201" mass="22891">FALGQSWNPCSVCRGIGARFAVESELGLPWNQRSVWRGIRSGESKIYVKLGLTSSIQRRLSNIQTGCPHSITHAFIVRSAHREEVEGLEKLLHVLLEPECLRAEWYEGTKRFFGTLDAVLSRINEGGFTHEELWDMPDFVGSEFEIMLHRHEFQFLRIQLPIRKGRDPIESAQNASPAEIADILARELSTPLLRLAVELQQ</sequence>
<evidence type="ECO:0000313" key="1">
    <source>
        <dbReference type="EMBL" id="MCC8406022.1"/>
    </source>
</evidence>
<accession>A0ABS8KMQ7</accession>
<dbReference type="EMBL" id="JAJITC010000042">
    <property type="protein sequence ID" value="MCC8406022.1"/>
    <property type="molecule type" value="Genomic_DNA"/>
</dbReference>
<reference evidence="1 2" key="1">
    <citation type="submission" date="2021-11" db="EMBL/GenBank/DDBJ databases">
        <authorList>
            <person name="Oh E.-T."/>
            <person name="Kim S.-B."/>
        </authorList>
    </citation>
    <scope>NUCLEOTIDE SEQUENCE [LARGE SCALE GENOMIC DNA]</scope>
    <source>
        <strain evidence="1 2">MMS20-SJTN17</strain>
    </source>
</reference>
<organism evidence="1 2">
    <name type="scientific">Paraburkholderia translucens</name>
    <dbReference type="NCBI Taxonomy" id="2886945"/>
    <lineage>
        <taxon>Bacteria</taxon>
        <taxon>Pseudomonadati</taxon>
        <taxon>Pseudomonadota</taxon>
        <taxon>Betaproteobacteria</taxon>
        <taxon>Burkholderiales</taxon>
        <taxon>Burkholderiaceae</taxon>
        <taxon>Paraburkholderia</taxon>
    </lineage>
</organism>
<dbReference type="Proteomes" id="UP001430614">
    <property type="component" value="Unassembled WGS sequence"/>
</dbReference>
<dbReference type="Pfam" id="PF13455">
    <property type="entry name" value="MUG113"/>
    <property type="match status" value="1"/>
</dbReference>
<keyword evidence="2" id="KW-1185">Reference proteome</keyword>
<proteinExistence type="predicted"/>
<feature type="non-terminal residue" evidence="1">
    <location>
        <position position="1"/>
    </location>
</feature>
<protein>
    <submittedName>
        <fullName evidence="1">GIY-YIG nuclease family protein</fullName>
    </submittedName>
</protein>
<name>A0ABS8KMQ7_9BURK</name>